<organism evidence="1 2">
    <name type="scientific">Aspergillus niger (strain ATCC 1015 / CBS 113.46 / FGSC A1144 / LSHB Ac4 / NCTC 3858a / NRRL 328 / USDA 3528.7)</name>
    <dbReference type="NCBI Taxonomy" id="380704"/>
    <lineage>
        <taxon>Eukaryota</taxon>
        <taxon>Fungi</taxon>
        <taxon>Dikarya</taxon>
        <taxon>Ascomycota</taxon>
        <taxon>Pezizomycotina</taxon>
        <taxon>Eurotiomycetes</taxon>
        <taxon>Eurotiomycetidae</taxon>
        <taxon>Eurotiales</taxon>
        <taxon>Aspergillaceae</taxon>
        <taxon>Aspergillus</taxon>
        <taxon>Aspergillus subgen. Circumdati</taxon>
    </lineage>
</organism>
<dbReference type="SUPFAM" id="SSF56112">
    <property type="entry name" value="Protein kinase-like (PK-like)"/>
    <property type="match status" value="1"/>
</dbReference>
<accession>G3XVH7</accession>
<comment type="caution">
    <text evidence="1">The sequence shown here is derived from an EMBL/GenBank/DDBJ whole genome shotgun (WGS) entry which is preliminary data.</text>
</comment>
<dbReference type="OrthoDB" id="4138941at2759"/>
<dbReference type="STRING" id="380704.G3XVH7"/>
<reference evidence="1 2" key="1">
    <citation type="journal article" date="2011" name="Genome Res.">
        <title>Comparative genomics of citric-acid-producing Aspergillus niger ATCC 1015 versus enzyme-producing CBS 513.88.</title>
        <authorList>
            <person name="Andersen M.R."/>
            <person name="Salazar M.P."/>
            <person name="Schaap P.J."/>
            <person name="van de Vondervoort P.J."/>
            <person name="Culley D."/>
            <person name="Thykaer J."/>
            <person name="Frisvad J.C."/>
            <person name="Nielsen K.F."/>
            <person name="Albang R."/>
            <person name="Albermann K."/>
            <person name="Berka R.M."/>
            <person name="Braus G.H."/>
            <person name="Braus-Stromeyer S.A."/>
            <person name="Corrochano L.M."/>
            <person name="Dai Z."/>
            <person name="van Dijck P.W."/>
            <person name="Hofmann G."/>
            <person name="Lasure L.L."/>
            <person name="Magnuson J.K."/>
            <person name="Menke H."/>
            <person name="Meijer M."/>
            <person name="Meijer S.L."/>
            <person name="Nielsen J.B."/>
            <person name="Nielsen M.L."/>
            <person name="van Ooyen A.J."/>
            <person name="Pel H.J."/>
            <person name="Poulsen L."/>
            <person name="Samson R.A."/>
            <person name="Stam H."/>
            <person name="Tsang A."/>
            <person name="van den Brink J.M."/>
            <person name="Atkins A."/>
            <person name="Aerts A."/>
            <person name="Shapiro H."/>
            <person name="Pangilinan J."/>
            <person name="Salamov A."/>
            <person name="Lou Y."/>
            <person name="Lindquist E."/>
            <person name="Lucas S."/>
            <person name="Grimwood J."/>
            <person name="Grigoriev I.V."/>
            <person name="Kubicek C.P."/>
            <person name="Martinez D."/>
            <person name="van Peij N.N."/>
            <person name="Roubos J.A."/>
            <person name="Nielsen J."/>
            <person name="Baker S.E."/>
        </authorList>
    </citation>
    <scope>NUCLEOTIDE SEQUENCE [LARGE SCALE GENOMIC DNA]</scope>
    <source>
        <strain evidence="2">ATCC 1015 / CBS 113.46 / FGSC A1144 / LSHB Ac4 / NCTC 3858a / NRRL 328 / USDA 3528.7</strain>
    </source>
</reference>
<sequence>MVSRGQTHSSPNGPYQIGSMKAVKIRKILDFSTHRRNGFSEDQQIPEDTLSLEGYRFCGLLSDMEGYTTASTWLRLRLPSRIPKTVKEVRDELDWFPNELRVFHRIDASCTSSQRIYFPEFHGVINDLKKYLGSPYAKHRAIALECIRPKLSSRRILAAHKEHSHGDKFKDKLSGLGSLSDFEVDYYDSLFTDRIRRLLTLHRLGITHGDIKDEHFRLPMDFFDTVLYDFSHSYTFSPVKPYLLSFSLPRPLKNISRYEQTMVESQVFERAEKLDLREHLVETIGATQSVIMDALIQPLQEELLELIILRVRFRPDG</sequence>
<name>G3XVH7_ASPNA</name>
<protein>
    <recommendedName>
        <fullName evidence="3">Protein kinase domain-containing protein</fullName>
    </recommendedName>
</protein>
<dbReference type="Proteomes" id="UP000009038">
    <property type="component" value="Unassembled WGS sequence"/>
</dbReference>
<evidence type="ECO:0008006" key="3">
    <source>
        <dbReference type="Google" id="ProtNLM"/>
    </source>
</evidence>
<dbReference type="EMBL" id="ACJE01000006">
    <property type="protein sequence ID" value="EHA25229.1"/>
    <property type="molecule type" value="Genomic_DNA"/>
</dbReference>
<evidence type="ECO:0000313" key="1">
    <source>
        <dbReference type="EMBL" id="EHA25229.1"/>
    </source>
</evidence>
<gene>
    <name evidence="1" type="ORF">ASPNIDRAFT_42411</name>
</gene>
<dbReference type="AlphaFoldDB" id="G3XVH7"/>
<dbReference type="InterPro" id="IPR011009">
    <property type="entry name" value="Kinase-like_dom_sf"/>
</dbReference>
<evidence type="ECO:0000313" key="2">
    <source>
        <dbReference type="Proteomes" id="UP000009038"/>
    </source>
</evidence>
<proteinExistence type="predicted"/>
<dbReference type="HOGENOM" id="CLU_877100_0_0_1"/>